<reference evidence="3 4" key="1">
    <citation type="journal article" date="2013" name="Genome Announc.">
        <title>Whole-Genome Sequence of the Clinical Strain Corynebacterium argentoratense DSM 44202, Isolated from a Human Throat Specimen.</title>
        <authorList>
            <person name="Bomholt C."/>
            <person name="Glaub A."/>
            <person name="Gravermann K."/>
            <person name="Albersmeier A."/>
            <person name="Brinkrolf K."/>
            <person name="Ruckert C."/>
            <person name="Tauch A."/>
        </authorList>
    </citation>
    <scope>NUCLEOTIDE SEQUENCE [LARGE SCALE GENOMIC DNA]</scope>
    <source>
        <strain evidence="3">DSM 44202</strain>
    </source>
</reference>
<feature type="transmembrane region" description="Helical" evidence="1">
    <location>
        <begin position="337"/>
        <end position="355"/>
    </location>
</feature>
<keyword evidence="4" id="KW-1185">Reference proteome</keyword>
<dbReference type="STRING" id="1348662.CARG_09125"/>
<evidence type="ECO:0000259" key="2">
    <source>
        <dbReference type="Pfam" id="PF11847"/>
    </source>
</evidence>
<dbReference type="InterPro" id="IPR021798">
    <property type="entry name" value="AftD_N"/>
</dbReference>
<organism evidence="3 4">
    <name type="scientific">Corynebacterium argentoratense DSM 44202</name>
    <dbReference type="NCBI Taxonomy" id="1348662"/>
    <lineage>
        <taxon>Bacteria</taxon>
        <taxon>Bacillati</taxon>
        <taxon>Actinomycetota</taxon>
        <taxon>Actinomycetes</taxon>
        <taxon>Mycobacteriales</taxon>
        <taxon>Corynebacteriaceae</taxon>
        <taxon>Corynebacterium</taxon>
    </lineage>
</organism>
<proteinExistence type="predicted"/>
<feature type="transmembrane region" description="Helical" evidence="1">
    <location>
        <begin position="70"/>
        <end position="98"/>
    </location>
</feature>
<dbReference type="HOGENOM" id="CLU_003192_1_0_11"/>
<feature type="transmembrane region" description="Helical" evidence="1">
    <location>
        <begin position="277"/>
        <end position="297"/>
    </location>
</feature>
<dbReference type="GO" id="GO:0016740">
    <property type="term" value="F:transferase activity"/>
    <property type="evidence" value="ECO:0007669"/>
    <property type="project" value="InterPro"/>
</dbReference>
<dbReference type="KEGG" id="caz:CARG_09125"/>
<dbReference type="AlphaFoldDB" id="U3GZE8"/>
<gene>
    <name evidence="3" type="ORF">CARG_09125</name>
</gene>
<keyword evidence="1" id="KW-0472">Membrane</keyword>
<feature type="transmembrane region" description="Helical" evidence="1">
    <location>
        <begin position="312"/>
        <end position="330"/>
    </location>
</feature>
<dbReference type="PATRIC" id="fig|1348662.3.peg.1802"/>
<feature type="domain" description="Alpha-(1-&gt;3)-arabinofuranosyltransferase N-terminal GT-C" evidence="2">
    <location>
        <begin position="4"/>
        <end position="472"/>
    </location>
</feature>
<evidence type="ECO:0000256" key="1">
    <source>
        <dbReference type="SAM" id="Phobius"/>
    </source>
</evidence>
<keyword evidence="1" id="KW-0812">Transmembrane</keyword>
<evidence type="ECO:0000313" key="3">
    <source>
        <dbReference type="EMBL" id="AGU15921.1"/>
    </source>
</evidence>
<dbReference type="Proteomes" id="UP000016943">
    <property type="component" value="Chromosome"/>
</dbReference>
<dbReference type="Pfam" id="PF11847">
    <property type="entry name" value="GT-C_AftD"/>
    <property type="match status" value="1"/>
</dbReference>
<keyword evidence="1" id="KW-1133">Transmembrane helix</keyword>
<protein>
    <recommendedName>
        <fullName evidence="2">Alpha-(1-&gt;3)-arabinofuranosyltransferase N-terminal GT-C domain-containing protein</fullName>
    </recommendedName>
</protein>
<feature type="transmembrane region" description="Helical" evidence="1">
    <location>
        <begin position="105"/>
        <end position="127"/>
    </location>
</feature>
<accession>U3GZE8</accession>
<dbReference type="eggNOG" id="COG4981">
    <property type="taxonomic scope" value="Bacteria"/>
</dbReference>
<feature type="transmembrane region" description="Helical" evidence="1">
    <location>
        <begin position="139"/>
        <end position="168"/>
    </location>
</feature>
<evidence type="ECO:0000313" key="4">
    <source>
        <dbReference type="Proteomes" id="UP000016943"/>
    </source>
</evidence>
<dbReference type="EMBL" id="CP006365">
    <property type="protein sequence ID" value="AGU15921.1"/>
    <property type="molecule type" value="Genomic_DNA"/>
</dbReference>
<name>U3GZE8_9CORY</name>
<sequence length="756" mass="81622">MPLLGVLCFLQSPGLTVADTKHDLVADPWHFLKHAFDVFPVQNQAYGYVFPQGLFFALADPLPDWVAQRLWWWLVLSVGYVGFFRLTGSSVASVAYVLSPHTVATLGAISSETWPMMVAPWVLLAFIRRGDGWAVPLWGSVVAAGCLGAVNAAASVAALVPAALVAVWGVVRGWVPWRRVVLWGGEVVLVSLWWLVPLFRFAKVAPPFMDYIESASVTTAPMSVLNVLRGATSWVPFVSWERAAAHEMAVQSEWVFITTAVAVVGLIGLVRARSPWLLMLVVGVVLLVGSRFVPSVLDGPLVAFRNVHKFDLLVRIPLCVGVGIGLSRWAHSAVRSGVLLLVVLAVSPAWTGRLAPLGAYERVPGYYQEAADYINANAVGTTLITPAAQFARQDWGWTRDDPFQPLLRVPWVLRDAIPIVESEDIRQLDGVMAVLGDESVEPVDAVRALRALGFGMVVVRHDLDMSAVAQPSLWVADSDSLSRRLVRAGVPVKHFGRVDVAVLGDPVDLPACSMRGAGEAVALVAALYGQRCVPGASGDVVTDTPALVGRDFGDLGRPSEFLTGGSPRDYASVADPVPAVVRGEVRASQPGYTAAVDGDVESAWEPVGPAWIELRNAAPVVAPWVEFVASGRGVVWFESDAGRVSRLVSDGERVRVRVPGPSDRVRVGVDGVGVADVRFADVDRSVRVDVPVQTRAVLLQRVMVPEASLERTLVIHAPMRVRITSDVGSWVEDVQPGELRISSRAHWMLLEVSTSM</sequence>
<feature type="transmembrane region" description="Helical" evidence="1">
    <location>
        <begin position="180"/>
        <end position="199"/>
    </location>
</feature>
<feature type="transmembrane region" description="Helical" evidence="1">
    <location>
        <begin position="254"/>
        <end position="270"/>
    </location>
</feature>